<protein>
    <recommendedName>
        <fullName evidence="1">Splicing factor Cactin C-terminal domain-containing protein</fullName>
    </recommendedName>
</protein>
<feature type="domain" description="Splicing factor Cactin C-terminal" evidence="1">
    <location>
        <begin position="35"/>
        <end position="152"/>
    </location>
</feature>
<organism evidence="2">
    <name type="scientific">Arcella intermedia</name>
    <dbReference type="NCBI Taxonomy" id="1963864"/>
    <lineage>
        <taxon>Eukaryota</taxon>
        <taxon>Amoebozoa</taxon>
        <taxon>Tubulinea</taxon>
        <taxon>Elardia</taxon>
        <taxon>Arcellinida</taxon>
        <taxon>Sphaerothecina</taxon>
        <taxon>Arcellidae</taxon>
        <taxon>Arcella</taxon>
    </lineage>
</organism>
<dbReference type="InterPro" id="IPR019134">
    <property type="entry name" value="Cactin_C"/>
</dbReference>
<dbReference type="EMBL" id="GIBP01009564">
    <property type="protein sequence ID" value="NDV38533.1"/>
    <property type="molecule type" value="Transcribed_RNA"/>
</dbReference>
<dbReference type="GO" id="GO:0005681">
    <property type="term" value="C:spliceosomal complex"/>
    <property type="evidence" value="ECO:0007669"/>
    <property type="project" value="TreeGrafter"/>
</dbReference>
<reference evidence="2" key="1">
    <citation type="journal article" date="2020" name="J. Eukaryot. Microbiol.">
        <title>De novo Sequencing, Assembly and Annotation of the Transcriptome for the Free-Living Testate Amoeba Arcella intermedia.</title>
        <authorList>
            <person name="Ribeiro G.M."/>
            <person name="Porfirio-Sousa A.L."/>
            <person name="Maurer-Alcala X.X."/>
            <person name="Katz L.A."/>
            <person name="Lahr D.J.G."/>
        </authorList>
    </citation>
    <scope>NUCLEOTIDE SEQUENCE</scope>
</reference>
<dbReference type="SMART" id="SM01050">
    <property type="entry name" value="CactinC_cactus"/>
    <property type="match status" value="1"/>
</dbReference>
<evidence type="ECO:0000313" key="2">
    <source>
        <dbReference type="EMBL" id="NDV38533.1"/>
    </source>
</evidence>
<name>A0A6B2LN79_9EUKA</name>
<dbReference type="AlphaFoldDB" id="A0A6B2LN79"/>
<dbReference type="PANTHER" id="PTHR21737:SF4">
    <property type="entry name" value="SPLICING FACTOR CACTIN"/>
    <property type="match status" value="1"/>
</dbReference>
<dbReference type="GO" id="GO:0005737">
    <property type="term" value="C:cytoplasm"/>
    <property type="evidence" value="ECO:0007669"/>
    <property type="project" value="TreeGrafter"/>
</dbReference>
<dbReference type="Pfam" id="PF09732">
    <property type="entry name" value="CactinC_cactus"/>
    <property type="match status" value="1"/>
</dbReference>
<accession>A0A6B2LN79</accession>
<dbReference type="GO" id="GO:0045292">
    <property type="term" value="P:mRNA cis splicing, via spliceosome"/>
    <property type="evidence" value="ECO:0007669"/>
    <property type="project" value="TreeGrafter"/>
</dbReference>
<sequence>MYELEESKGMEEDEEQFSQEFMLPPVQNADPSIPWVKPKYYNRVKTGYEWNKYNQIHYDVDSPPPKVVQGYKFSIFYPDLYDKSTTPTYRLIPTENPELMILHFKAGPPYLDIAFKIVNGEWEYSQKTGFKCMYSNGILYLWFNFKKYRYRR</sequence>
<proteinExistence type="predicted"/>
<dbReference type="PANTHER" id="PTHR21737">
    <property type="entry name" value="POLYGLUTAMINE BINDING PROTEIN 1/MARVEL MEMBRANE-ASSOCIATING DOMAIN CONTAINING 3"/>
    <property type="match status" value="1"/>
</dbReference>
<evidence type="ECO:0000259" key="1">
    <source>
        <dbReference type="Pfam" id="PF09732"/>
    </source>
</evidence>